<dbReference type="EMBL" id="CP002608">
    <property type="protein sequence ID" value="AEB41663.1"/>
    <property type="molecule type" value="Genomic_DNA"/>
</dbReference>
<proteinExistence type="predicted"/>
<keyword evidence="2" id="KW-1185">Reference proteome</keyword>
<accession>A0AA34WI18</accession>
<name>A0AA34WI18_CHLPE</name>
<gene>
    <name evidence="1" type="ordered locus">G5S_0711</name>
</gene>
<dbReference type="Proteomes" id="UP000008305">
    <property type="component" value="Chromosome"/>
</dbReference>
<organism evidence="1 2">
    <name type="scientific">Chlamydia pecorum (strain ATCC VR-628 / DSM 29919 / E58)</name>
    <name type="common">Chlamydophila pecorum</name>
    <dbReference type="NCBI Taxonomy" id="331635"/>
    <lineage>
        <taxon>Bacteria</taxon>
        <taxon>Pseudomonadati</taxon>
        <taxon>Chlamydiota</taxon>
        <taxon>Chlamydiia</taxon>
        <taxon>Chlamydiales</taxon>
        <taxon>Chlamydiaceae</taxon>
        <taxon>Chlamydia/Chlamydophila group</taxon>
        <taxon>Chlamydia</taxon>
    </lineage>
</organism>
<evidence type="ECO:0000313" key="1">
    <source>
        <dbReference type="EMBL" id="AEB41663.1"/>
    </source>
</evidence>
<dbReference type="KEGG" id="cpm:G5S_0711"/>
<reference evidence="1 2" key="1">
    <citation type="journal article" date="2011" name="J. Bacteriol.">
        <title>Genome sequence of the obligate intracellular animal pathogen Chlamydia pecorum E58.</title>
        <authorList>
            <person name="Mojica S."/>
            <person name="Huot Creasy H."/>
            <person name="Daugherty S."/>
            <person name="Read T.D."/>
            <person name="Kim T."/>
            <person name="Kaltenboeck B."/>
            <person name="Bavoil P."/>
            <person name="Myers G.S."/>
        </authorList>
    </citation>
    <scope>NUCLEOTIDE SEQUENCE [LARGE SCALE GENOMIC DNA]</scope>
    <source>
        <strain evidence="1 2">E58</strain>
    </source>
</reference>
<sequence>MEGYAVRNALACPPAPTVTSQNFLGVLWENNERHSCTKTGIWEGAIFLLHFMNFPIISKNSKRFH</sequence>
<dbReference type="AlphaFoldDB" id="A0AA34WI18"/>
<protein>
    <submittedName>
        <fullName evidence="1">Uncharacterized protein</fullName>
    </submittedName>
</protein>
<evidence type="ECO:0000313" key="2">
    <source>
        <dbReference type="Proteomes" id="UP000008305"/>
    </source>
</evidence>